<evidence type="ECO:0000256" key="1">
    <source>
        <dbReference type="ARBA" id="ARBA00009477"/>
    </source>
</evidence>
<dbReference type="NCBIfam" id="TIGR01730">
    <property type="entry name" value="RND_mfp"/>
    <property type="match status" value="1"/>
</dbReference>
<gene>
    <name evidence="5" type="ORF">JAO78_008540</name>
</gene>
<comment type="caution">
    <text evidence="5">The sequence shown here is derived from an EMBL/GenBank/DDBJ whole genome shotgun (WGS) entry which is preliminary data.</text>
</comment>
<dbReference type="Pfam" id="PF25917">
    <property type="entry name" value="BSH_RND"/>
    <property type="match status" value="1"/>
</dbReference>
<feature type="compositionally biased region" description="Polar residues" evidence="3">
    <location>
        <begin position="385"/>
        <end position="410"/>
    </location>
</feature>
<dbReference type="InterPro" id="IPR058625">
    <property type="entry name" value="MdtA-like_BSH"/>
</dbReference>
<organism evidence="5 6">
    <name type="scientific">Alishewanella maricola</name>
    <dbReference type="NCBI Taxonomy" id="2795740"/>
    <lineage>
        <taxon>Bacteria</taxon>
        <taxon>Pseudomonadati</taxon>
        <taxon>Pseudomonadota</taxon>
        <taxon>Gammaproteobacteria</taxon>
        <taxon>Alteromonadales</taxon>
        <taxon>Alteromonadaceae</taxon>
        <taxon>Alishewanella</taxon>
    </lineage>
</organism>
<dbReference type="Gene3D" id="2.40.50.100">
    <property type="match status" value="1"/>
</dbReference>
<evidence type="ECO:0000259" key="4">
    <source>
        <dbReference type="Pfam" id="PF25917"/>
    </source>
</evidence>
<protein>
    <submittedName>
        <fullName evidence="5">Efflux RND transporter periplasmic adaptor subunit</fullName>
    </submittedName>
</protein>
<dbReference type="EMBL" id="JAEINI020000004">
    <property type="protein sequence ID" value="MCB5226862.1"/>
    <property type="molecule type" value="Genomic_DNA"/>
</dbReference>
<name>A0ABS8C3F2_9ALTE</name>
<evidence type="ECO:0000256" key="3">
    <source>
        <dbReference type="SAM" id="MobiDB-lite"/>
    </source>
</evidence>
<keyword evidence="6" id="KW-1185">Reference proteome</keyword>
<feature type="domain" description="Multidrug resistance protein MdtA-like barrel-sandwich hybrid" evidence="4">
    <location>
        <begin position="72"/>
        <end position="211"/>
    </location>
</feature>
<dbReference type="Proteomes" id="UP000633814">
    <property type="component" value="Unassembled WGS sequence"/>
</dbReference>
<sequence length="410" mass="43929">MSSKFMRVGLPIIILVLAIASAYGLSKLRKPPAKVAEQRLALLVNAAELPAEDITYKIASQGTVTPKLETTLISEVTGRIVAVSEQFVVGGFFEKGDLLFQVDPADYETAVKAAQASLAGAKAQLEEEKARGRVAETEWRSFTEGKAPALGLRQPQLASALASVQAAEAEVERAQRDLDRTQIRAPYAGMVNSRSANLGQFITRGSQLGMIYGTEIAEIRLPLTDTDFGFLPPANTQQSLSIPVSLSTVVAGQPQQWQATIVRTEGVLDERSRVIYAVAEVADPYQRQNAAGQPLQFGRFVQAEISGIAASQVVKVARHLLQAGNRVLIVDEQNTLQFRQVNLARADANFAYINAGFMPSDRLVVSPVTNPIGGTVVRVAGDTPKNVSDNDSPAVTTEQVASATEATGNE</sequence>
<evidence type="ECO:0000313" key="5">
    <source>
        <dbReference type="EMBL" id="MCB5226862.1"/>
    </source>
</evidence>
<dbReference type="Gene3D" id="2.40.420.20">
    <property type="match status" value="1"/>
</dbReference>
<feature type="coiled-coil region" evidence="2">
    <location>
        <begin position="111"/>
        <end position="184"/>
    </location>
</feature>
<feature type="region of interest" description="Disordered" evidence="3">
    <location>
        <begin position="383"/>
        <end position="410"/>
    </location>
</feature>
<evidence type="ECO:0000313" key="6">
    <source>
        <dbReference type="Proteomes" id="UP000633814"/>
    </source>
</evidence>
<evidence type="ECO:0000256" key="2">
    <source>
        <dbReference type="SAM" id="Coils"/>
    </source>
</evidence>
<dbReference type="Gene3D" id="2.40.30.170">
    <property type="match status" value="1"/>
</dbReference>
<dbReference type="SUPFAM" id="SSF111369">
    <property type="entry name" value="HlyD-like secretion proteins"/>
    <property type="match status" value="1"/>
</dbReference>
<dbReference type="PANTHER" id="PTHR30469:SF12">
    <property type="entry name" value="MULTIDRUG RESISTANCE PROTEIN MDTA"/>
    <property type="match status" value="1"/>
</dbReference>
<dbReference type="Gene3D" id="1.10.287.470">
    <property type="entry name" value="Helix hairpin bin"/>
    <property type="match status" value="1"/>
</dbReference>
<accession>A0ABS8C3F2</accession>
<dbReference type="PANTHER" id="PTHR30469">
    <property type="entry name" value="MULTIDRUG RESISTANCE PROTEIN MDTA"/>
    <property type="match status" value="1"/>
</dbReference>
<dbReference type="InterPro" id="IPR006143">
    <property type="entry name" value="RND_pump_MFP"/>
</dbReference>
<dbReference type="RefSeq" id="WP_226750948.1">
    <property type="nucleotide sequence ID" value="NZ_JAEINI020000004.1"/>
</dbReference>
<comment type="similarity">
    <text evidence="1">Belongs to the membrane fusion protein (MFP) (TC 8.A.1) family.</text>
</comment>
<reference evidence="5 6" key="1">
    <citation type="submission" date="2021-10" db="EMBL/GenBank/DDBJ databases">
        <title>Alishewanella koreense sp. nov. isolated from seawater of southwestern coast in South Korea and the proposal for the reclassification of Rheinheimera perlucida and Rheinheimera tuosuensis as Arsukibacterium perlucida and Arsukibacterium tuosuensis.</title>
        <authorList>
            <person name="Kim K.H."/>
            <person name="Ruan W."/>
            <person name="Kim K.R."/>
            <person name="Baek J.H."/>
            <person name="Jeon C.O."/>
        </authorList>
    </citation>
    <scope>NUCLEOTIDE SEQUENCE [LARGE SCALE GENOMIC DNA]</scope>
    <source>
        <strain evidence="5 6">16-MA</strain>
    </source>
</reference>
<keyword evidence="2" id="KW-0175">Coiled coil</keyword>
<proteinExistence type="inferred from homology"/>